<dbReference type="EMBL" id="JAFREP010000005">
    <property type="protein sequence ID" value="MBO1318197.1"/>
    <property type="molecule type" value="Genomic_DNA"/>
</dbReference>
<dbReference type="AlphaFoldDB" id="A0A8J7U236"/>
<sequence length="265" mass="29292">MSDGTPQLKLSRTTNGYVLRVARVGFFSIAPQGIGVFHNGDVSPVPYLLGRVFTLWLELFHMPVLHGATLHIHGTARGFLGHSGAGKSTLTGYLNTRDIPLVTDDLIPLEDQNGTFIVQPGIPCSRMWPAFGREFYGASFDDFPRVHPEIDKRRIPRIVAGRDRFVTNAVPLTHLYILERDEHQPEPQISRLPPAQALVHLAHLSSIHLEIKALGLQSTRLMTLAKLVERTQVNRLRYGNGLATLEHIAQLLTHSSTQSATPPGG</sequence>
<keyword evidence="2" id="KW-1185">Reference proteome</keyword>
<dbReference type="Gene3D" id="3.40.50.300">
    <property type="entry name" value="P-loop containing nucleotide triphosphate hydrolases"/>
    <property type="match status" value="1"/>
</dbReference>
<evidence type="ECO:0000313" key="1">
    <source>
        <dbReference type="EMBL" id="MBO1318197.1"/>
    </source>
</evidence>
<organism evidence="1 2">
    <name type="scientific">Acanthopleuribacter pedis</name>
    <dbReference type="NCBI Taxonomy" id="442870"/>
    <lineage>
        <taxon>Bacteria</taxon>
        <taxon>Pseudomonadati</taxon>
        <taxon>Acidobacteriota</taxon>
        <taxon>Holophagae</taxon>
        <taxon>Acanthopleuribacterales</taxon>
        <taxon>Acanthopleuribacteraceae</taxon>
        <taxon>Acanthopleuribacter</taxon>
    </lineage>
</organism>
<gene>
    <name evidence="1" type="ORF">J3U88_07010</name>
</gene>
<reference evidence="1" key="1">
    <citation type="submission" date="2021-03" db="EMBL/GenBank/DDBJ databases">
        <authorList>
            <person name="Wang G."/>
        </authorList>
    </citation>
    <scope>NUCLEOTIDE SEQUENCE</scope>
    <source>
        <strain evidence="1">KCTC 12899</strain>
    </source>
</reference>
<evidence type="ECO:0008006" key="3">
    <source>
        <dbReference type="Google" id="ProtNLM"/>
    </source>
</evidence>
<dbReference type="InterPro" id="IPR027417">
    <property type="entry name" value="P-loop_NTPase"/>
</dbReference>
<dbReference type="SUPFAM" id="SSF53795">
    <property type="entry name" value="PEP carboxykinase-like"/>
    <property type="match status" value="1"/>
</dbReference>
<evidence type="ECO:0000313" key="2">
    <source>
        <dbReference type="Proteomes" id="UP000664417"/>
    </source>
</evidence>
<dbReference type="Proteomes" id="UP000664417">
    <property type="component" value="Unassembled WGS sequence"/>
</dbReference>
<protein>
    <recommendedName>
        <fullName evidence="3">HPr kinase</fullName>
    </recommendedName>
</protein>
<accession>A0A8J7U236</accession>
<proteinExistence type="predicted"/>
<comment type="caution">
    <text evidence="1">The sequence shown here is derived from an EMBL/GenBank/DDBJ whole genome shotgun (WGS) entry which is preliminary data.</text>
</comment>
<name>A0A8J7U236_9BACT</name>